<evidence type="ECO:0000313" key="1">
    <source>
        <dbReference type="EMBL" id="GEK54167.1"/>
    </source>
</evidence>
<protein>
    <submittedName>
        <fullName evidence="1">Uncharacterized protein</fullName>
    </submittedName>
</protein>
<sequence>MLYFYYELYQSCFLLINKIARSVLVLILKGLHGIGESDEWSYQFHKAEIIIITYVNIKKCFN</sequence>
<dbReference type="AlphaFoldDB" id="A0A510XUB1"/>
<evidence type="ECO:0000313" key="2">
    <source>
        <dbReference type="Proteomes" id="UP000321419"/>
    </source>
</evidence>
<accession>A0A510XUB1</accession>
<dbReference type="Proteomes" id="UP000321419">
    <property type="component" value="Unassembled WGS sequence"/>
</dbReference>
<keyword evidence="2" id="KW-1185">Reference proteome</keyword>
<proteinExistence type="predicted"/>
<organism evidence="1 2">
    <name type="scientific">Pseudoalteromonas espejiana</name>
    <dbReference type="NCBI Taxonomy" id="28107"/>
    <lineage>
        <taxon>Bacteria</taxon>
        <taxon>Pseudomonadati</taxon>
        <taxon>Pseudomonadota</taxon>
        <taxon>Gammaproteobacteria</taxon>
        <taxon>Alteromonadales</taxon>
        <taxon>Pseudoalteromonadaceae</taxon>
        <taxon>Pseudoalteromonas</taxon>
    </lineage>
</organism>
<name>A0A510XUB1_9GAMM</name>
<gene>
    <name evidence="1" type="ORF">PES01_10120</name>
</gene>
<dbReference type="EMBL" id="BJUM01000008">
    <property type="protein sequence ID" value="GEK54167.1"/>
    <property type="molecule type" value="Genomic_DNA"/>
</dbReference>
<comment type="caution">
    <text evidence="1">The sequence shown here is derived from an EMBL/GenBank/DDBJ whole genome shotgun (WGS) entry which is preliminary data.</text>
</comment>
<reference evidence="1 2" key="1">
    <citation type="submission" date="2019-07" db="EMBL/GenBank/DDBJ databases">
        <title>Whole genome shotgun sequence of Pseudoalteromonas espejiana NBRC 102222.</title>
        <authorList>
            <person name="Hosoyama A."/>
            <person name="Uohara A."/>
            <person name="Ohji S."/>
            <person name="Ichikawa N."/>
        </authorList>
    </citation>
    <scope>NUCLEOTIDE SEQUENCE [LARGE SCALE GENOMIC DNA]</scope>
    <source>
        <strain evidence="1 2">NBRC 102222</strain>
    </source>
</reference>